<comment type="caution">
    <text evidence="5">The sequence shown here is derived from an EMBL/GenBank/DDBJ whole genome shotgun (WGS) entry which is preliminary data.</text>
</comment>
<name>A0ABV8MLH3_9NEIS</name>
<reference evidence="6" key="1">
    <citation type="journal article" date="2019" name="Int. J. Syst. Evol. Microbiol.">
        <title>The Global Catalogue of Microorganisms (GCM) 10K type strain sequencing project: providing services to taxonomists for standard genome sequencing and annotation.</title>
        <authorList>
            <consortium name="The Broad Institute Genomics Platform"/>
            <consortium name="The Broad Institute Genome Sequencing Center for Infectious Disease"/>
            <person name="Wu L."/>
            <person name="Ma J."/>
        </authorList>
    </citation>
    <scope>NUCLEOTIDE SEQUENCE [LARGE SCALE GENOMIC DNA]</scope>
    <source>
        <strain evidence="6">LMG 29894</strain>
    </source>
</reference>
<dbReference type="InterPro" id="IPR016032">
    <property type="entry name" value="Sig_transdc_resp-reg_C-effctor"/>
</dbReference>
<dbReference type="Gene3D" id="3.40.50.2300">
    <property type="match status" value="1"/>
</dbReference>
<dbReference type="PROSITE" id="PS50110">
    <property type="entry name" value="RESPONSE_REGULATORY"/>
    <property type="match status" value="1"/>
</dbReference>
<dbReference type="Proteomes" id="UP001595791">
    <property type="component" value="Unassembled WGS sequence"/>
</dbReference>
<feature type="domain" description="Response regulatory" evidence="4">
    <location>
        <begin position="24"/>
        <end position="142"/>
    </location>
</feature>
<dbReference type="InterPro" id="IPR000792">
    <property type="entry name" value="Tscrpt_reg_LuxR_C"/>
</dbReference>
<dbReference type="SUPFAM" id="SSF52172">
    <property type="entry name" value="CheY-like"/>
    <property type="match status" value="1"/>
</dbReference>
<proteinExistence type="predicted"/>
<dbReference type="Pfam" id="PF00072">
    <property type="entry name" value="Response_reg"/>
    <property type="match status" value="1"/>
</dbReference>
<dbReference type="Gene3D" id="1.10.10.10">
    <property type="entry name" value="Winged helix-like DNA-binding domain superfamily/Winged helix DNA-binding domain"/>
    <property type="match status" value="1"/>
</dbReference>
<evidence type="ECO:0000256" key="1">
    <source>
        <dbReference type="ARBA" id="ARBA00023125"/>
    </source>
</evidence>
<evidence type="ECO:0000259" key="3">
    <source>
        <dbReference type="PROSITE" id="PS50043"/>
    </source>
</evidence>
<dbReference type="CDD" id="cd06170">
    <property type="entry name" value="LuxR_C_like"/>
    <property type="match status" value="1"/>
</dbReference>
<dbReference type="InterPro" id="IPR011006">
    <property type="entry name" value="CheY-like_superfamily"/>
</dbReference>
<dbReference type="PANTHER" id="PTHR43214">
    <property type="entry name" value="TWO-COMPONENT RESPONSE REGULATOR"/>
    <property type="match status" value="1"/>
</dbReference>
<organism evidence="5 6">
    <name type="scientific">Chitinimonas lacunae</name>
    <dbReference type="NCBI Taxonomy" id="1963018"/>
    <lineage>
        <taxon>Bacteria</taxon>
        <taxon>Pseudomonadati</taxon>
        <taxon>Pseudomonadota</taxon>
        <taxon>Betaproteobacteria</taxon>
        <taxon>Neisseriales</taxon>
        <taxon>Chitinibacteraceae</taxon>
        <taxon>Chitinimonas</taxon>
    </lineage>
</organism>
<feature type="modified residue" description="4-aspartylphosphate" evidence="2">
    <location>
        <position position="76"/>
    </location>
</feature>
<keyword evidence="1 5" id="KW-0238">DNA-binding</keyword>
<evidence type="ECO:0000313" key="6">
    <source>
        <dbReference type="Proteomes" id="UP001595791"/>
    </source>
</evidence>
<evidence type="ECO:0000313" key="5">
    <source>
        <dbReference type="EMBL" id="MFC4158983.1"/>
    </source>
</evidence>
<dbReference type="RefSeq" id="WP_378162242.1">
    <property type="nucleotide sequence ID" value="NZ_JBHSBU010000001.1"/>
</dbReference>
<dbReference type="SMART" id="SM00421">
    <property type="entry name" value="HTH_LUXR"/>
    <property type="match status" value="1"/>
</dbReference>
<sequence>MSFFNSQKLEQLEAKQADETDRSIVLVVDDEEHNRRVVSQILSPYYTVLEAVDGEDALAVIDQLADPAMLACIISDQRMPRLTGVELFQRLTPVLPRVLRIIVTGYLDINIIVDSINKAEIYKFIIKPFDRHDFLLTTRRAVEAYEMQRKLDRYHSDLEQEVQERTRQLLEKTEELDRVLNMLREHRAHHRERRAAEESWNRRYCAISDESGMPSYYEIGFESLVQSEWRSKNPTWPQAEIAAFLRDSENEFIGDKIVLAKRRIEGLWFIWARSKLPIDLLTRRELTVVEAMAEGLSHKEIAIRLDLSPATVRSHIQRIHEKLEVKTNAELIAKCLI</sequence>
<protein>
    <submittedName>
        <fullName evidence="5">DNA-binding response regulator</fullName>
    </submittedName>
</protein>
<dbReference type="GO" id="GO:0003677">
    <property type="term" value="F:DNA binding"/>
    <property type="evidence" value="ECO:0007669"/>
    <property type="project" value="UniProtKB-KW"/>
</dbReference>
<dbReference type="EMBL" id="JBHSBU010000001">
    <property type="protein sequence ID" value="MFC4158983.1"/>
    <property type="molecule type" value="Genomic_DNA"/>
</dbReference>
<dbReference type="InterPro" id="IPR039420">
    <property type="entry name" value="WalR-like"/>
</dbReference>
<dbReference type="SUPFAM" id="SSF46894">
    <property type="entry name" value="C-terminal effector domain of the bipartite response regulators"/>
    <property type="match status" value="1"/>
</dbReference>
<keyword evidence="2" id="KW-0597">Phosphoprotein</keyword>
<dbReference type="PROSITE" id="PS50043">
    <property type="entry name" value="HTH_LUXR_2"/>
    <property type="match status" value="1"/>
</dbReference>
<accession>A0ABV8MLH3</accession>
<evidence type="ECO:0000256" key="2">
    <source>
        <dbReference type="PROSITE-ProRule" id="PRU00169"/>
    </source>
</evidence>
<dbReference type="InterPro" id="IPR001789">
    <property type="entry name" value="Sig_transdc_resp-reg_receiver"/>
</dbReference>
<dbReference type="Pfam" id="PF00196">
    <property type="entry name" value="GerE"/>
    <property type="match status" value="1"/>
</dbReference>
<dbReference type="PRINTS" id="PR00038">
    <property type="entry name" value="HTHLUXR"/>
</dbReference>
<feature type="domain" description="HTH luxR-type" evidence="3">
    <location>
        <begin position="274"/>
        <end position="337"/>
    </location>
</feature>
<dbReference type="SMART" id="SM00448">
    <property type="entry name" value="REC"/>
    <property type="match status" value="1"/>
</dbReference>
<gene>
    <name evidence="5" type="ORF">ACFOW7_06385</name>
</gene>
<dbReference type="InterPro" id="IPR036388">
    <property type="entry name" value="WH-like_DNA-bd_sf"/>
</dbReference>
<evidence type="ECO:0000259" key="4">
    <source>
        <dbReference type="PROSITE" id="PS50110"/>
    </source>
</evidence>
<keyword evidence="6" id="KW-1185">Reference proteome</keyword>